<dbReference type="PROSITE" id="PS51462">
    <property type="entry name" value="NUDIX"/>
    <property type="match status" value="1"/>
</dbReference>
<feature type="compositionally biased region" description="Basic and acidic residues" evidence="7">
    <location>
        <begin position="7"/>
        <end position="16"/>
    </location>
</feature>
<organism evidence="9">
    <name type="scientific">Eremomyces bilateralis CBS 781.70</name>
    <dbReference type="NCBI Taxonomy" id="1392243"/>
    <lineage>
        <taxon>Eukaryota</taxon>
        <taxon>Fungi</taxon>
        <taxon>Dikarya</taxon>
        <taxon>Ascomycota</taxon>
        <taxon>Pezizomycotina</taxon>
        <taxon>Dothideomycetes</taxon>
        <taxon>Dothideomycetes incertae sedis</taxon>
        <taxon>Eremomycetales</taxon>
        <taxon>Eremomycetaceae</taxon>
        <taxon>Eremomyces</taxon>
    </lineage>
</organism>
<evidence type="ECO:0000256" key="5">
    <source>
        <dbReference type="ARBA" id="ARBA00022842"/>
    </source>
</evidence>
<dbReference type="RefSeq" id="XP_033532386.1">
    <property type="nucleotide sequence ID" value="XM_033681399.1"/>
</dbReference>
<dbReference type="AlphaFoldDB" id="A0A6G1FXZ8"/>
<protein>
    <recommendedName>
        <fullName evidence="8">Nudix hydrolase domain-containing protein</fullName>
    </recommendedName>
</protein>
<dbReference type="InterPro" id="IPR039121">
    <property type="entry name" value="NUDT19"/>
</dbReference>
<dbReference type="GO" id="GO:0046872">
    <property type="term" value="F:metal ion binding"/>
    <property type="evidence" value="ECO:0007669"/>
    <property type="project" value="UniProtKB-KW"/>
</dbReference>
<dbReference type="GeneID" id="54421969"/>
<dbReference type="InterPro" id="IPR015797">
    <property type="entry name" value="NUDIX_hydrolase-like_dom_sf"/>
</dbReference>
<evidence type="ECO:0000256" key="7">
    <source>
        <dbReference type="SAM" id="MobiDB-lite"/>
    </source>
</evidence>
<dbReference type="CDD" id="cd18870">
    <property type="entry name" value="NUDIX_AcylCoAdiphos_Nudt19"/>
    <property type="match status" value="1"/>
</dbReference>
<evidence type="ECO:0000313" key="9">
    <source>
        <dbReference type="EMBL" id="KAF1810755.1"/>
    </source>
</evidence>
<gene>
    <name evidence="9 11" type="ORF">P152DRAFT_475217</name>
</gene>
<accession>A0A6G1FXZ8</accession>
<sequence>MSQAKAMYKDGAEKPKKAPPVPRPSASVLLLSPDNQVLLLRRVRTSSSFPSAHVFPGGNVSAAHDGLVPDPLHPDRHRDGPAYRLAAIRETFEESGILLARDPTGRLIEVPEAEREQARKDIYAGKVKFVDWVRAKGGEPDTEGLVPYTRWVTPTGVPKRFTTQMYLYFLPVATAGAGGIGPLATEKDVVIPTPTHDGGVEHTAARFLAADKWLAMAASGEIIVFPPQVFLLFHVARFLAGRGAEEGRRRLVEWVVREGDLGVAWKDKVISPDRMGGVVAKDGRAVLSLATPGLELKGSERKGTAEWVVFVGFSKEGPRKVEVKTKEEALKEIKGELKL</sequence>
<dbReference type="SUPFAM" id="SSF55811">
    <property type="entry name" value="Nudix"/>
    <property type="match status" value="1"/>
</dbReference>
<keyword evidence="3" id="KW-0479">Metal-binding</keyword>
<reference evidence="9 11" key="1">
    <citation type="submission" date="2020-01" db="EMBL/GenBank/DDBJ databases">
        <authorList>
            <consortium name="DOE Joint Genome Institute"/>
            <person name="Haridas S."/>
            <person name="Albert R."/>
            <person name="Binder M."/>
            <person name="Bloem J."/>
            <person name="Labutti K."/>
            <person name="Salamov A."/>
            <person name="Andreopoulos B."/>
            <person name="Baker S.E."/>
            <person name="Barry K."/>
            <person name="Bills G."/>
            <person name="Bluhm B.H."/>
            <person name="Cannon C."/>
            <person name="Castanera R."/>
            <person name="Culley D.E."/>
            <person name="Daum C."/>
            <person name="Ezra D."/>
            <person name="Gonzalez J.B."/>
            <person name="Henrissat B."/>
            <person name="Kuo A."/>
            <person name="Liang C."/>
            <person name="Lipzen A."/>
            <person name="Lutzoni F."/>
            <person name="Magnuson J."/>
            <person name="Mondo S."/>
            <person name="Nolan M."/>
            <person name="Ohm R."/>
            <person name="Pangilinan J."/>
            <person name="Park H.-J."/>
            <person name="Ramirez L."/>
            <person name="Alfaro M."/>
            <person name="Sun H."/>
            <person name="Tritt A."/>
            <person name="Yoshinaga Y."/>
            <person name="Zwiers L.-H."/>
            <person name="Turgeon B.G."/>
            <person name="Goodwin S.B."/>
            <person name="Spatafora J.W."/>
            <person name="Crous P.W."/>
            <person name="Grigoriev I.V."/>
        </authorList>
    </citation>
    <scope>NUCLEOTIDE SEQUENCE</scope>
    <source>
        <strain evidence="9 11">CBS 781.70</strain>
    </source>
</reference>
<evidence type="ECO:0000256" key="2">
    <source>
        <dbReference type="ARBA" id="ARBA00001946"/>
    </source>
</evidence>
<reference evidence="11" key="3">
    <citation type="submission" date="2025-04" db="UniProtKB">
        <authorList>
            <consortium name="RefSeq"/>
        </authorList>
    </citation>
    <scope>IDENTIFICATION</scope>
    <source>
        <strain evidence="11">CBS 781.70</strain>
    </source>
</reference>
<evidence type="ECO:0000256" key="3">
    <source>
        <dbReference type="ARBA" id="ARBA00022723"/>
    </source>
</evidence>
<evidence type="ECO:0000259" key="8">
    <source>
        <dbReference type="PROSITE" id="PS51462"/>
    </source>
</evidence>
<proteinExistence type="predicted"/>
<name>A0A6G1FXZ8_9PEZI</name>
<reference evidence="11" key="2">
    <citation type="submission" date="2020-04" db="EMBL/GenBank/DDBJ databases">
        <authorList>
            <consortium name="NCBI Genome Project"/>
        </authorList>
    </citation>
    <scope>NUCLEOTIDE SEQUENCE</scope>
    <source>
        <strain evidence="11">CBS 781.70</strain>
    </source>
</reference>
<dbReference type="OrthoDB" id="1695362at2759"/>
<evidence type="ECO:0000313" key="10">
    <source>
        <dbReference type="Proteomes" id="UP000504638"/>
    </source>
</evidence>
<evidence type="ECO:0000256" key="4">
    <source>
        <dbReference type="ARBA" id="ARBA00022801"/>
    </source>
</evidence>
<dbReference type="GO" id="GO:0016818">
    <property type="term" value="F:hydrolase activity, acting on acid anhydrides, in phosphorus-containing anhydrides"/>
    <property type="evidence" value="ECO:0007669"/>
    <property type="project" value="InterPro"/>
</dbReference>
<keyword evidence="4" id="KW-0378">Hydrolase</keyword>
<keyword evidence="5" id="KW-0460">Magnesium</keyword>
<comment type="cofactor">
    <cofactor evidence="2">
        <name>Mg(2+)</name>
        <dbReference type="ChEBI" id="CHEBI:18420"/>
    </cofactor>
</comment>
<feature type="region of interest" description="Disordered" evidence="7">
    <location>
        <begin position="1"/>
        <end position="27"/>
    </location>
</feature>
<dbReference type="InterPro" id="IPR000086">
    <property type="entry name" value="NUDIX_hydrolase_dom"/>
</dbReference>
<dbReference type="PANTHER" id="PTHR12318">
    <property type="entry name" value="TESTOSTERONE-REGULATED PROTEIN RP2"/>
    <property type="match status" value="1"/>
</dbReference>
<keyword evidence="6" id="KW-0464">Manganese</keyword>
<dbReference type="PANTHER" id="PTHR12318:SF0">
    <property type="entry name" value="ACYL-COENZYME A DIPHOSPHATASE NUDT19"/>
    <property type="match status" value="1"/>
</dbReference>
<evidence type="ECO:0000256" key="6">
    <source>
        <dbReference type="ARBA" id="ARBA00023211"/>
    </source>
</evidence>
<evidence type="ECO:0000256" key="1">
    <source>
        <dbReference type="ARBA" id="ARBA00001936"/>
    </source>
</evidence>
<comment type="cofactor">
    <cofactor evidence="1">
        <name>Mn(2+)</name>
        <dbReference type="ChEBI" id="CHEBI:29035"/>
    </cofactor>
</comment>
<evidence type="ECO:0000313" key="11">
    <source>
        <dbReference type="RefSeq" id="XP_033532386.1"/>
    </source>
</evidence>
<dbReference type="EMBL" id="ML975164">
    <property type="protein sequence ID" value="KAF1810755.1"/>
    <property type="molecule type" value="Genomic_DNA"/>
</dbReference>
<keyword evidence="10" id="KW-1185">Reference proteome</keyword>
<dbReference type="Pfam" id="PF00293">
    <property type="entry name" value="NUDIX"/>
    <property type="match status" value="1"/>
</dbReference>
<dbReference type="GO" id="GO:0005739">
    <property type="term" value="C:mitochondrion"/>
    <property type="evidence" value="ECO:0007669"/>
    <property type="project" value="TreeGrafter"/>
</dbReference>
<dbReference type="Gene3D" id="3.90.79.10">
    <property type="entry name" value="Nucleoside Triphosphate Pyrophosphohydrolase"/>
    <property type="match status" value="1"/>
</dbReference>
<dbReference type="Proteomes" id="UP000504638">
    <property type="component" value="Unplaced"/>
</dbReference>
<feature type="domain" description="Nudix hydrolase" evidence="8">
    <location>
        <begin position="21"/>
        <end position="230"/>
    </location>
</feature>